<dbReference type="InterPro" id="IPR011006">
    <property type="entry name" value="CheY-like_superfamily"/>
</dbReference>
<dbReference type="SUPFAM" id="SSF52172">
    <property type="entry name" value="CheY-like"/>
    <property type="match status" value="1"/>
</dbReference>
<evidence type="ECO:0000256" key="1">
    <source>
        <dbReference type="ARBA" id="ARBA00023012"/>
    </source>
</evidence>
<dbReference type="CDD" id="cd00156">
    <property type="entry name" value="REC"/>
    <property type="match status" value="1"/>
</dbReference>
<dbReference type="SUPFAM" id="SSF47226">
    <property type="entry name" value="Histidine-containing phosphotransfer domain, HPT domain"/>
    <property type="match status" value="1"/>
</dbReference>
<dbReference type="OrthoDB" id="9803176at2"/>
<evidence type="ECO:0000259" key="4">
    <source>
        <dbReference type="PROSITE" id="PS50110"/>
    </source>
</evidence>
<dbReference type="AlphaFoldDB" id="A0A2S6H3K5"/>
<proteinExistence type="predicted"/>
<dbReference type="GO" id="GO:0000160">
    <property type="term" value="P:phosphorelay signal transduction system"/>
    <property type="evidence" value="ECO:0007669"/>
    <property type="project" value="UniProtKB-KW"/>
</dbReference>
<dbReference type="SMART" id="SM00073">
    <property type="entry name" value="HPT"/>
    <property type="match status" value="1"/>
</dbReference>
<gene>
    <name evidence="6" type="ORF">B0F88_105112</name>
</gene>
<keyword evidence="2" id="KW-0597">Phosphoprotein</keyword>
<sequence length="250" mass="26991">MNTDFALLLTGMRDDFVAELPEYCDLLEECVLALERGAAGAFDELFRRVHSLKGSGGTFGMPLVTGVCHQFESFIRAAKERFDPLAISQALSYVDLLRRVAETPARDGAVATAIEQDLELLRISSMPGCASVLLVEPSIATRKFCQGVLEPLAVRLVSQERGLSALELLLHQPFDLMIAARELPDLNALALVAALRESGSRNKDIPVILISSNSSPAPAYLNINTTIKRDAAFISTLTRCAGDVLAACSN</sequence>
<feature type="modified residue" description="Phosphohistidine" evidence="2">
    <location>
        <position position="50"/>
    </location>
</feature>
<dbReference type="Proteomes" id="UP000238071">
    <property type="component" value="Unassembled WGS sequence"/>
</dbReference>
<dbReference type="InterPro" id="IPR008207">
    <property type="entry name" value="Sig_transdc_His_kin_Hpt_dom"/>
</dbReference>
<dbReference type="GO" id="GO:0004672">
    <property type="term" value="F:protein kinase activity"/>
    <property type="evidence" value="ECO:0007669"/>
    <property type="project" value="UniProtKB-ARBA"/>
</dbReference>
<dbReference type="PANTHER" id="PTHR43395">
    <property type="entry name" value="SENSOR HISTIDINE KINASE CHEA"/>
    <property type="match status" value="1"/>
</dbReference>
<dbReference type="InterPro" id="IPR001789">
    <property type="entry name" value="Sig_transdc_resp-reg_receiver"/>
</dbReference>
<dbReference type="PROSITE" id="PS50894">
    <property type="entry name" value="HPT"/>
    <property type="match status" value="1"/>
</dbReference>
<feature type="domain" description="Response regulatory" evidence="4">
    <location>
        <begin position="131"/>
        <end position="250"/>
    </location>
</feature>
<keyword evidence="1" id="KW-0902">Two-component regulatory system</keyword>
<accession>A0A2S6H3K5</accession>
<comment type="caution">
    <text evidence="6">The sequence shown here is derived from an EMBL/GenBank/DDBJ whole genome shotgun (WGS) entry which is preliminary data.</text>
</comment>
<keyword evidence="7" id="KW-1185">Reference proteome</keyword>
<organism evidence="6 7">
    <name type="scientific">Methylobacter tundripaludum</name>
    <dbReference type="NCBI Taxonomy" id="173365"/>
    <lineage>
        <taxon>Bacteria</taxon>
        <taxon>Pseudomonadati</taxon>
        <taxon>Pseudomonadota</taxon>
        <taxon>Gammaproteobacteria</taxon>
        <taxon>Methylococcales</taxon>
        <taxon>Methylococcaceae</taxon>
        <taxon>Methylobacter</taxon>
    </lineage>
</organism>
<comment type="caution">
    <text evidence="3">Lacks conserved residue(s) required for the propagation of feature annotation.</text>
</comment>
<evidence type="ECO:0000256" key="3">
    <source>
        <dbReference type="PROSITE-ProRule" id="PRU00169"/>
    </source>
</evidence>
<evidence type="ECO:0000313" key="6">
    <source>
        <dbReference type="EMBL" id="PPK72000.1"/>
    </source>
</evidence>
<evidence type="ECO:0000259" key="5">
    <source>
        <dbReference type="PROSITE" id="PS50894"/>
    </source>
</evidence>
<name>A0A2S6H3K5_9GAMM</name>
<evidence type="ECO:0000256" key="2">
    <source>
        <dbReference type="PROSITE-ProRule" id="PRU00110"/>
    </source>
</evidence>
<dbReference type="PANTHER" id="PTHR43395:SF10">
    <property type="entry name" value="CHEMOTAXIS PROTEIN CHEA"/>
    <property type="match status" value="1"/>
</dbReference>
<dbReference type="Gene3D" id="3.40.50.2300">
    <property type="match status" value="1"/>
</dbReference>
<dbReference type="Gene3D" id="1.20.120.160">
    <property type="entry name" value="HPT domain"/>
    <property type="match status" value="1"/>
</dbReference>
<reference evidence="6 7" key="1">
    <citation type="submission" date="2018-02" db="EMBL/GenBank/DDBJ databases">
        <title>Subsurface microbial communities from deep shales in Ohio and West Virginia, USA.</title>
        <authorList>
            <person name="Wrighton K."/>
        </authorList>
    </citation>
    <scope>NUCLEOTIDE SEQUENCE [LARGE SCALE GENOMIC DNA]</scope>
    <source>
        <strain evidence="6 7">OWC-G53F</strain>
    </source>
</reference>
<dbReference type="PROSITE" id="PS50110">
    <property type="entry name" value="RESPONSE_REGULATORY"/>
    <property type="match status" value="1"/>
</dbReference>
<dbReference type="InterPro" id="IPR036641">
    <property type="entry name" value="HPT_dom_sf"/>
</dbReference>
<evidence type="ECO:0000313" key="7">
    <source>
        <dbReference type="Proteomes" id="UP000238071"/>
    </source>
</evidence>
<dbReference type="InterPro" id="IPR051315">
    <property type="entry name" value="Bact_Chemotaxis_CheA"/>
</dbReference>
<dbReference type="Pfam" id="PF01627">
    <property type="entry name" value="Hpt"/>
    <property type="match status" value="1"/>
</dbReference>
<dbReference type="EMBL" id="PTIY01000005">
    <property type="protein sequence ID" value="PPK72000.1"/>
    <property type="molecule type" value="Genomic_DNA"/>
</dbReference>
<protein>
    <submittedName>
        <fullName evidence="6">Response regulator receiver domain-containing protein</fullName>
    </submittedName>
</protein>
<feature type="domain" description="HPt" evidence="5">
    <location>
        <begin position="5"/>
        <end position="114"/>
    </location>
</feature>
<dbReference type="RefSeq" id="WP_104423385.1">
    <property type="nucleotide sequence ID" value="NZ_PTIY01000005.1"/>
</dbReference>
<dbReference type="CDD" id="cd00088">
    <property type="entry name" value="HPT"/>
    <property type="match status" value="1"/>
</dbReference>